<reference evidence="3" key="1">
    <citation type="submission" date="2018-02" db="EMBL/GenBank/DDBJ databases">
        <authorList>
            <person name="Hausmann B."/>
        </authorList>
    </citation>
    <scope>NUCLEOTIDE SEQUENCE [LARGE SCALE GENOMIC DNA]</scope>
    <source>
        <strain evidence="3">Peat soil MAG SbA5</strain>
    </source>
</reference>
<protein>
    <submittedName>
        <fullName evidence="2">Uncharacterized protein</fullName>
    </submittedName>
</protein>
<evidence type="ECO:0000256" key="1">
    <source>
        <dbReference type="SAM" id="MobiDB-lite"/>
    </source>
</evidence>
<organism evidence="2 3">
    <name type="scientific">Candidatus Sulfuritelmatomonas gaucii</name>
    <dbReference type="NCBI Taxonomy" id="2043161"/>
    <lineage>
        <taxon>Bacteria</taxon>
        <taxon>Pseudomonadati</taxon>
        <taxon>Acidobacteriota</taxon>
        <taxon>Terriglobia</taxon>
        <taxon>Terriglobales</taxon>
        <taxon>Acidobacteriaceae</taxon>
        <taxon>Candidatus Sulfuritelmatomonas</taxon>
    </lineage>
</organism>
<proteinExistence type="predicted"/>
<feature type="compositionally biased region" description="Basic and acidic residues" evidence="1">
    <location>
        <begin position="1"/>
        <end position="19"/>
    </location>
</feature>
<dbReference type="EMBL" id="OKRB01000020">
    <property type="protein sequence ID" value="SPE17898.1"/>
    <property type="molecule type" value="Genomic_DNA"/>
</dbReference>
<evidence type="ECO:0000313" key="3">
    <source>
        <dbReference type="Proteomes" id="UP000239735"/>
    </source>
</evidence>
<feature type="region of interest" description="Disordered" evidence="1">
    <location>
        <begin position="1"/>
        <end position="27"/>
    </location>
</feature>
<dbReference type="Proteomes" id="UP000239735">
    <property type="component" value="Unassembled WGS sequence"/>
</dbReference>
<name>A0A2N9L3N4_9BACT</name>
<accession>A0A2N9L3N4</accession>
<sequence>MGPDFDRDPGPPHTPERPRHPCFGSRHLTFPKNFTLVAQ</sequence>
<evidence type="ECO:0000313" key="2">
    <source>
        <dbReference type="EMBL" id="SPE17898.1"/>
    </source>
</evidence>
<gene>
    <name evidence="2" type="ORF">SBA5_1160004</name>
</gene>
<dbReference type="AlphaFoldDB" id="A0A2N9L3N4"/>